<dbReference type="SMART" id="SM00054">
    <property type="entry name" value="EFh"/>
    <property type="match status" value="2"/>
</dbReference>
<organism evidence="9 10">
    <name type="scientific">Adineta ricciae</name>
    <name type="common">Rotifer</name>
    <dbReference type="NCBI Taxonomy" id="249248"/>
    <lineage>
        <taxon>Eukaryota</taxon>
        <taxon>Metazoa</taxon>
        <taxon>Spiralia</taxon>
        <taxon>Gnathifera</taxon>
        <taxon>Rotifera</taxon>
        <taxon>Eurotatoria</taxon>
        <taxon>Bdelloidea</taxon>
        <taxon>Adinetida</taxon>
        <taxon>Adinetidae</taxon>
        <taxon>Adineta</taxon>
    </lineage>
</organism>
<keyword evidence="4" id="KW-0106">Calcium</keyword>
<keyword evidence="7" id="KW-0732">Signal</keyword>
<dbReference type="GO" id="GO:0005230">
    <property type="term" value="F:extracellular ligand-gated monoatomic ion channel activity"/>
    <property type="evidence" value="ECO:0007669"/>
    <property type="project" value="InterPro"/>
</dbReference>
<feature type="signal peptide" evidence="7">
    <location>
        <begin position="1"/>
        <end position="17"/>
    </location>
</feature>
<dbReference type="InterPro" id="IPR038050">
    <property type="entry name" value="Neuro_actylchol_rec"/>
</dbReference>
<dbReference type="CDD" id="cd00051">
    <property type="entry name" value="EFh"/>
    <property type="match status" value="1"/>
</dbReference>
<dbReference type="InterPro" id="IPR028846">
    <property type="entry name" value="Recoverin"/>
</dbReference>
<dbReference type="InterPro" id="IPR006202">
    <property type="entry name" value="Neur_chan_lig-bd"/>
</dbReference>
<accession>A0A815EWA2</accession>
<comment type="caution">
    <text evidence="9">The sequence shown here is derived from an EMBL/GenBank/DDBJ whole genome shotgun (WGS) entry which is preliminary data.</text>
</comment>
<keyword evidence="2" id="KW-0479">Metal-binding</keyword>
<feature type="domain" description="EF-hand" evidence="8">
    <location>
        <begin position="573"/>
        <end position="608"/>
    </location>
</feature>
<keyword evidence="5 6" id="KW-0472">Membrane</keyword>
<evidence type="ECO:0000313" key="9">
    <source>
        <dbReference type="EMBL" id="CAF1320207.1"/>
    </source>
</evidence>
<protein>
    <recommendedName>
        <fullName evidence="8">EF-hand domain-containing protein</fullName>
    </recommendedName>
</protein>
<dbReference type="InterPro" id="IPR011992">
    <property type="entry name" value="EF-hand-dom_pair"/>
</dbReference>
<dbReference type="AlphaFoldDB" id="A0A815EWA2"/>
<dbReference type="InterPro" id="IPR018000">
    <property type="entry name" value="Neurotransmitter_ion_chnl_CS"/>
</dbReference>
<feature type="transmembrane region" description="Helical" evidence="6">
    <location>
        <begin position="238"/>
        <end position="257"/>
    </location>
</feature>
<feature type="transmembrane region" description="Helical" evidence="6">
    <location>
        <begin position="300"/>
        <end position="320"/>
    </location>
</feature>
<dbReference type="GO" id="GO:0016020">
    <property type="term" value="C:membrane"/>
    <property type="evidence" value="ECO:0007669"/>
    <property type="project" value="UniProtKB-SubCell"/>
</dbReference>
<dbReference type="FunFam" id="2.70.170.10:FF:000028">
    <property type="entry name" value="AcetylCholine Receptor"/>
    <property type="match status" value="1"/>
</dbReference>
<dbReference type="OrthoDB" id="410315at2759"/>
<evidence type="ECO:0000256" key="1">
    <source>
        <dbReference type="ARBA" id="ARBA00004141"/>
    </source>
</evidence>
<dbReference type="CDD" id="cd18989">
    <property type="entry name" value="LGIC_ECD_cation"/>
    <property type="match status" value="1"/>
</dbReference>
<dbReference type="EMBL" id="CAJNOJ010000234">
    <property type="protein sequence ID" value="CAF1320207.1"/>
    <property type="molecule type" value="Genomic_DNA"/>
</dbReference>
<evidence type="ECO:0000259" key="8">
    <source>
        <dbReference type="PROSITE" id="PS50222"/>
    </source>
</evidence>
<feature type="chain" id="PRO_5032289283" description="EF-hand domain-containing protein" evidence="7">
    <location>
        <begin position="18"/>
        <end position="616"/>
    </location>
</feature>
<evidence type="ECO:0000256" key="4">
    <source>
        <dbReference type="ARBA" id="ARBA00022837"/>
    </source>
</evidence>
<dbReference type="PROSITE" id="PS50222">
    <property type="entry name" value="EF_HAND_2"/>
    <property type="match status" value="2"/>
</dbReference>
<evidence type="ECO:0000256" key="7">
    <source>
        <dbReference type="SAM" id="SignalP"/>
    </source>
</evidence>
<reference evidence="9" key="1">
    <citation type="submission" date="2021-02" db="EMBL/GenBank/DDBJ databases">
        <authorList>
            <person name="Nowell W R."/>
        </authorList>
    </citation>
    <scope>NUCLEOTIDE SEQUENCE</scope>
</reference>
<dbReference type="SUPFAM" id="SSF47473">
    <property type="entry name" value="EF-hand"/>
    <property type="match status" value="1"/>
</dbReference>
<dbReference type="Gene3D" id="1.20.58.390">
    <property type="entry name" value="Neurotransmitter-gated ion-channel transmembrane domain"/>
    <property type="match status" value="1"/>
</dbReference>
<dbReference type="PRINTS" id="PR00450">
    <property type="entry name" value="RECOVERIN"/>
</dbReference>
<dbReference type="InterPro" id="IPR036719">
    <property type="entry name" value="Neuro-gated_channel_TM_sf"/>
</dbReference>
<feature type="transmembrane region" description="Helical" evidence="6">
    <location>
        <begin position="264"/>
        <end position="285"/>
    </location>
</feature>
<dbReference type="PANTHER" id="PTHR23055">
    <property type="entry name" value="CALCIUM BINDING PROTEINS"/>
    <property type="match status" value="1"/>
</dbReference>
<sequence>MILFNWFLLIFFTNAYAQNCSDYYSCQLELYEQLLRKSRPSIRPVQHDSQNMTVRLGFSLIRLVSVNEEESKLTVRAHLNQTWNASVLGWNATEYANVQHFRVPAHSIWTPKIELLNPSTTIDSEANHFVNIRSNGLCELSYSSLLTIPCNFDLTNFPFDQQTCTFKMGSSLYDINEVSIERTFDFVIDEPGLMPNGYYFVSNTIQQQTVYFAGFDRSYDQISINFDIHRRSTYFVRLVNWPGSILMLLTLTIFFLPPSAPERILYSSILLVCQFLLLIMFAFYVPKRLGTTWPWMGRTIFYDICLTGMTLVFSVLVRMLSDEKYFASERPSIKIRNFVFGFLSKLVGFRRLSFTTLIAGRESEYDINDSVMEPLTSVANNSAGITADSQNVSSNVLNRDVYLATSRTMGCCGSAQKKHVKPTRPSNLVRLNNDTRSDLSDAIIDDLLTKTKFSKQEILDWWHGFLADCPTGLLDKKKFIEVYQYRYPNGKAKNFCNHVFRTFNPDMKTHAIDFQRFMCAIDITLNGSTDEKLEWAFTMYDVNGDQRISKHEMSSVVQSMFDLLGKDKRGGNNPRRHVDQIFSRIDVNQDNYVSKEEFLRGCKADEQIRTILAPHY</sequence>
<dbReference type="Gene3D" id="1.10.238.10">
    <property type="entry name" value="EF-hand"/>
    <property type="match status" value="1"/>
</dbReference>
<dbReference type="SUPFAM" id="SSF63712">
    <property type="entry name" value="Nicotinic receptor ligand binding domain-like"/>
    <property type="match status" value="1"/>
</dbReference>
<dbReference type="SUPFAM" id="SSF90112">
    <property type="entry name" value="Neurotransmitter-gated ion-channel transmembrane pore"/>
    <property type="match status" value="1"/>
</dbReference>
<evidence type="ECO:0000256" key="2">
    <source>
        <dbReference type="ARBA" id="ARBA00022723"/>
    </source>
</evidence>
<keyword evidence="6" id="KW-1133">Transmembrane helix</keyword>
<dbReference type="PROSITE" id="PS00236">
    <property type="entry name" value="NEUROTR_ION_CHANNEL"/>
    <property type="match status" value="1"/>
</dbReference>
<evidence type="ECO:0000313" key="10">
    <source>
        <dbReference type="Proteomes" id="UP000663852"/>
    </source>
</evidence>
<proteinExistence type="predicted"/>
<feature type="domain" description="EF-hand" evidence="8">
    <location>
        <begin position="528"/>
        <end position="563"/>
    </location>
</feature>
<name>A0A815EWA2_ADIRI</name>
<dbReference type="Proteomes" id="UP000663852">
    <property type="component" value="Unassembled WGS sequence"/>
</dbReference>
<gene>
    <name evidence="9" type="ORF">EDS130_LOCUS31623</name>
</gene>
<keyword evidence="6" id="KW-0812">Transmembrane</keyword>
<evidence type="ECO:0000256" key="3">
    <source>
        <dbReference type="ARBA" id="ARBA00022737"/>
    </source>
</evidence>
<dbReference type="InterPro" id="IPR002048">
    <property type="entry name" value="EF_hand_dom"/>
</dbReference>
<dbReference type="Gene3D" id="2.70.170.10">
    <property type="entry name" value="Neurotransmitter-gated ion-channel ligand-binding domain"/>
    <property type="match status" value="1"/>
</dbReference>
<comment type="subcellular location">
    <subcellularLocation>
        <location evidence="1">Membrane</location>
        <topology evidence="1">Multi-pass membrane protein</topology>
    </subcellularLocation>
</comment>
<dbReference type="Pfam" id="PF02931">
    <property type="entry name" value="Neur_chan_LBD"/>
    <property type="match status" value="1"/>
</dbReference>
<dbReference type="PROSITE" id="PS00018">
    <property type="entry name" value="EF_HAND_1"/>
    <property type="match status" value="2"/>
</dbReference>
<dbReference type="InterPro" id="IPR018247">
    <property type="entry name" value="EF_Hand_1_Ca_BS"/>
</dbReference>
<keyword evidence="3" id="KW-0677">Repeat</keyword>
<dbReference type="InterPro" id="IPR036734">
    <property type="entry name" value="Neur_chan_lig-bd_sf"/>
</dbReference>
<dbReference type="Pfam" id="PF13499">
    <property type="entry name" value="EF-hand_7"/>
    <property type="match status" value="1"/>
</dbReference>
<dbReference type="GO" id="GO:0005509">
    <property type="term" value="F:calcium ion binding"/>
    <property type="evidence" value="ECO:0007669"/>
    <property type="project" value="InterPro"/>
</dbReference>
<dbReference type="PANTHER" id="PTHR23055:SF69">
    <property type="entry name" value="NEURONAL CALCIUM SENSOR 2"/>
    <property type="match status" value="1"/>
</dbReference>
<evidence type="ECO:0000256" key="6">
    <source>
        <dbReference type="SAM" id="Phobius"/>
    </source>
</evidence>
<evidence type="ECO:0000256" key="5">
    <source>
        <dbReference type="ARBA" id="ARBA00023136"/>
    </source>
</evidence>